<accession>A0A6I4W4M4</accession>
<dbReference type="InterPro" id="IPR003439">
    <property type="entry name" value="ABC_transporter-like_ATP-bd"/>
</dbReference>
<evidence type="ECO:0000256" key="7">
    <source>
        <dbReference type="ARBA" id="ARBA00023136"/>
    </source>
</evidence>
<keyword evidence="4" id="KW-1003">Cell membrane</keyword>
<keyword evidence="3" id="KW-0813">Transport</keyword>
<feature type="region of interest" description="Disordered" evidence="8">
    <location>
        <begin position="593"/>
        <end position="622"/>
    </location>
</feature>
<evidence type="ECO:0000256" key="5">
    <source>
        <dbReference type="ARBA" id="ARBA00022741"/>
    </source>
</evidence>
<evidence type="ECO:0000313" key="10">
    <source>
        <dbReference type="EMBL" id="MXQ63670.1"/>
    </source>
</evidence>
<dbReference type="InterPro" id="IPR003593">
    <property type="entry name" value="AAA+_ATPase"/>
</dbReference>
<dbReference type="NCBIfam" id="TIGR01727">
    <property type="entry name" value="oligo_HPY"/>
    <property type="match status" value="2"/>
</dbReference>
<evidence type="ECO:0000256" key="3">
    <source>
        <dbReference type="ARBA" id="ARBA00022448"/>
    </source>
</evidence>
<evidence type="ECO:0000313" key="11">
    <source>
        <dbReference type="Proteomes" id="UP000431901"/>
    </source>
</evidence>
<feature type="compositionally biased region" description="Pro residues" evidence="8">
    <location>
        <begin position="322"/>
        <end position="333"/>
    </location>
</feature>
<dbReference type="Pfam" id="PF08352">
    <property type="entry name" value="oligo_HPY"/>
    <property type="match status" value="2"/>
</dbReference>
<dbReference type="Pfam" id="PF00005">
    <property type="entry name" value="ABC_tran"/>
    <property type="match status" value="2"/>
</dbReference>
<dbReference type="EMBL" id="WUTW01000001">
    <property type="protein sequence ID" value="MXQ63670.1"/>
    <property type="molecule type" value="Genomic_DNA"/>
</dbReference>
<reference evidence="10 11" key="1">
    <citation type="submission" date="2019-12" db="EMBL/GenBank/DDBJ databases">
        <title>Nocardia macrotermitis sp. nov. and Nocardia aurantia sp. nov., isolated from the gut of the fungus growing-termite Macrotermes natalensis.</title>
        <authorList>
            <person name="Christine B."/>
            <person name="Rene B."/>
        </authorList>
    </citation>
    <scope>NUCLEOTIDE SEQUENCE [LARGE SCALE GENOMIC DNA]</scope>
    <source>
        <strain evidence="10 11">DSM 102126</strain>
    </source>
</reference>
<dbReference type="Proteomes" id="UP000431901">
    <property type="component" value="Unassembled WGS sequence"/>
</dbReference>
<dbReference type="GO" id="GO:0005886">
    <property type="term" value="C:plasma membrane"/>
    <property type="evidence" value="ECO:0007669"/>
    <property type="project" value="UniProtKB-SubCell"/>
</dbReference>
<dbReference type="PROSITE" id="PS50893">
    <property type="entry name" value="ABC_TRANSPORTER_2"/>
    <property type="match status" value="2"/>
</dbReference>
<dbReference type="PANTHER" id="PTHR43297:SF2">
    <property type="entry name" value="DIPEPTIDE TRANSPORT ATP-BINDING PROTEIN DPPD"/>
    <property type="match status" value="1"/>
</dbReference>
<dbReference type="NCBIfam" id="NF007739">
    <property type="entry name" value="PRK10419.1"/>
    <property type="match status" value="2"/>
</dbReference>
<dbReference type="CDD" id="cd03257">
    <property type="entry name" value="ABC_NikE_OppD_transporters"/>
    <property type="match status" value="2"/>
</dbReference>
<keyword evidence="11" id="KW-1185">Reference proteome</keyword>
<keyword evidence="7" id="KW-0472">Membrane</keyword>
<dbReference type="PANTHER" id="PTHR43297">
    <property type="entry name" value="OLIGOPEPTIDE TRANSPORT ATP-BINDING PROTEIN APPD"/>
    <property type="match status" value="1"/>
</dbReference>
<keyword evidence="6 10" id="KW-0067">ATP-binding</keyword>
<dbReference type="InterPro" id="IPR027417">
    <property type="entry name" value="P-loop_NTPase"/>
</dbReference>
<dbReference type="GO" id="GO:0015833">
    <property type="term" value="P:peptide transport"/>
    <property type="evidence" value="ECO:0007669"/>
    <property type="project" value="InterPro"/>
</dbReference>
<evidence type="ECO:0000256" key="1">
    <source>
        <dbReference type="ARBA" id="ARBA00004202"/>
    </source>
</evidence>
<dbReference type="OrthoDB" id="2986442at2"/>
<comment type="caution">
    <text evidence="10">The sequence shown here is derived from an EMBL/GenBank/DDBJ whole genome shotgun (WGS) entry which is preliminary data.</text>
</comment>
<evidence type="ECO:0000256" key="4">
    <source>
        <dbReference type="ARBA" id="ARBA00022475"/>
    </source>
</evidence>
<feature type="region of interest" description="Disordered" evidence="8">
    <location>
        <begin position="644"/>
        <end position="669"/>
    </location>
</feature>
<feature type="domain" description="ABC transporter" evidence="9">
    <location>
        <begin position="4"/>
        <end position="250"/>
    </location>
</feature>
<dbReference type="AlphaFoldDB" id="A0A6I4W4M4"/>
<proteinExistence type="inferred from homology"/>
<dbReference type="SUPFAM" id="SSF52540">
    <property type="entry name" value="P-loop containing nucleoside triphosphate hydrolases"/>
    <property type="match status" value="2"/>
</dbReference>
<dbReference type="InterPro" id="IPR013563">
    <property type="entry name" value="Oligopep_ABC_C"/>
</dbReference>
<dbReference type="FunFam" id="3.40.50.300:FF:000016">
    <property type="entry name" value="Oligopeptide ABC transporter ATP-binding component"/>
    <property type="match status" value="2"/>
</dbReference>
<dbReference type="GO" id="GO:0016887">
    <property type="term" value="F:ATP hydrolysis activity"/>
    <property type="evidence" value="ECO:0007669"/>
    <property type="project" value="InterPro"/>
</dbReference>
<dbReference type="RefSeq" id="WP_161101799.1">
    <property type="nucleotide sequence ID" value="NZ_JBHLYI010000005.1"/>
</dbReference>
<evidence type="ECO:0000256" key="8">
    <source>
        <dbReference type="SAM" id="MobiDB-lite"/>
    </source>
</evidence>
<evidence type="ECO:0000259" key="9">
    <source>
        <dbReference type="PROSITE" id="PS50893"/>
    </source>
</evidence>
<comment type="similarity">
    <text evidence="2">Belongs to the ABC transporter superfamily.</text>
</comment>
<gene>
    <name evidence="10" type="ORF">GQ466_06460</name>
</gene>
<dbReference type="PROSITE" id="PS00211">
    <property type="entry name" value="ABC_TRANSPORTER_1"/>
    <property type="match status" value="2"/>
</dbReference>
<dbReference type="Gene3D" id="3.40.50.300">
    <property type="entry name" value="P-loop containing nucleotide triphosphate hydrolases"/>
    <property type="match status" value="2"/>
</dbReference>
<dbReference type="SMART" id="SM00382">
    <property type="entry name" value="AAA"/>
    <property type="match status" value="2"/>
</dbReference>
<dbReference type="GO" id="GO:0005524">
    <property type="term" value="F:ATP binding"/>
    <property type="evidence" value="ECO:0007669"/>
    <property type="project" value="UniProtKB-KW"/>
</dbReference>
<evidence type="ECO:0000256" key="2">
    <source>
        <dbReference type="ARBA" id="ARBA00005417"/>
    </source>
</evidence>
<comment type="subcellular location">
    <subcellularLocation>
        <location evidence="1">Cell membrane</location>
        <topology evidence="1">Peripheral membrane protein</topology>
    </subcellularLocation>
</comment>
<dbReference type="NCBIfam" id="NF008453">
    <property type="entry name" value="PRK11308.1"/>
    <property type="match status" value="2"/>
</dbReference>
<keyword evidence="5" id="KW-0547">Nucleotide-binding</keyword>
<feature type="domain" description="ABC transporter" evidence="9">
    <location>
        <begin position="342"/>
        <end position="589"/>
    </location>
</feature>
<dbReference type="InterPro" id="IPR050388">
    <property type="entry name" value="ABC_Ni/Peptide_Import"/>
</dbReference>
<name>A0A6I4W4M4_9ACTN</name>
<sequence>MSVLVVRDLHVTYPPDLPAVRGLDLTVAGGEIVGVVGESGSGKSALALAVLGLLPPGARVRGSVRLRGAELLGRSDAELARVRGRDLAMVFQNPLSALTPAHPVGDQIAETIRLHAGATRRAARTRAVELLDLVGIPDAPRSARAYPHEFSGGMRQRVMIAMAVANDPVAIVADEPTTALDVTVQAQILGLLRAARDATGAAIVLITHDLGVVAEVADRVVVLYAGREAESGPVRDVYRRPRMPYTIGLLGSLPRLDGARRPAPIPGAPPPAGGPPAPCAFRPRCPVGGPACDVAPPEPVLVGVGHRVACADPAATLDPSRVFPPAPAAPPRPPGDRRPPVLRVTGLVRHFPPRRTRPRGRPVRAVDGVTLEVRAGETLGLVGESGCGKTTVLMEILRLDRPQHGRITVLGRDTATLTASHRRALRRDLQVVFQDPLSSLDPRMRVRAILAQPLRTHRVARAAVPGRVAELLDLVGLEPALADRYPGALSSGQRQRVAIARALALEPRLVLLDEPVASLDVSVQAQIMDLLQDLQARLGLAYVFVSHDLAVVRRMADRVAVMYNGRIVEQGAVGAVYGSPAHPYTRALLDAVPVPDPSARDRADGRQRTLRGDPPDPSAPVAGCRFRPRCPAFPALDAATRRRCEREEPPALPVVPGTDQDAACHRVPR</sequence>
<feature type="compositionally biased region" description="Basic and acidic residues" evidence="8">
    <location>
        <begin position="598"/>
        <end position="614"/>
    </location>
</feature>
<evidence type="ECO:0000256" key="6">
    <source>
        <dbReference type="ARBA" id="ARBA00022840"/>
    </source>
</evidence>
<organism evidence="10 11">
    <name type="scientific">Actinomadura rayongensis</name>
    <dbReference type="NCBI Taxonomy" id="1429076"/>
    <lineage>
        <taxon>Bacteria</taxon>
        <taxon>Bacillati</taxon>
        <taxon>Actinomycetota</taxon>
        <taxon>Actinomycetes</taxon>
        <taxon>Streptosporangiales</taxon>
        <taxon>Thermomonosporaceae</taxon>
        <taxon>Actinomadura</taxon>
    </lineage>
</organism>
<protein>
    <submittedName>
        <fullName evidence="10">Dipeptide ABC transporter ATP-binding protein</fullName>
    </submittedName>
</protein>
<feature type="region of interest" description="Disordered" evidence="8">
    <location>
        <begin position="321"/>
        <end position="340"/>
    </location>
</feature>
<dbReference type="InterPro" id="IPR017871">
    <property type="entry name" value="ABC_transporter-like_CS"/>
</dbReference>